<feature type="compositionally biased region" description="Basic residues" evidence="1">
    <location>
        <begin position="398"/>
        <end position="407"/>
    </location>
</feature>
<name>A0AAV0DK86_9ASTE</name>
<feature type="compositionally biased region" description="Basic and acidic residues" evidence="1">
    <location>
        <begin position="38"/>
        <end position="76"/>
    </location>
</feature>
<dbReference type="SMART" id="SM00717">
    <property type="entry name" value="SANT"/>
    <property type="match status" value="3"/>
</dbReference>
<protein>
    <recommendedName>
        <fullName evidence="2">Myb-like domain-containing protein</fullName>
    </recommendedName>
</protein>
<dbReference type="InterPro" id="IPR009057">
    <property type="entry name" value="Homeodomain-like_sf"/>
</dbReference>
<feature type="compositionally biased region" description="Basic and acidic residues" evidence="1">
    <location>
        <begin position="375"/>
        <end position="386"/>
    </location>
</feature>
<dbReference type="Gene3D" id="1.10.10.60">
    <property type="entry name" value="Homeodomain-like"/>
    <property type="match status" value="1"/>
</dbReference>
<feature type="domain" description="Myb-like" evidence="2">
    <location>
        <begin position="558"/>
        <end position="626"/>
    </location>
</feature>
<feature type="compositionally biased region" description="Basic residues" evidence="1">
    <location>
        <begin position="159"/>
        <end position="168"/>
    </location>
</feature>
<feature type="domain" description="Myb-like" evidence="2">
    <location>
        <begin position="515"/>
        <end position="557"/>
    </location>
</feature>
<feature type="compositionally biased region" description="Basic and acidic residues" evidence="1">
    <location>
        <begin position="311"/>
        <end position="333"/>
    </location>
</feature>
<dbReference type="EMBL" id="CAMAPF010000121">
    <property type="protein sequence ID" value="CAH9103222.1"/>
    <property type="molecule type" value="Genomic_DNA"/>
</dbReference>
<proteinExistence type="predicted"/>
<dbReference type="Proteomes" id="UP001152523">
    <property type="component" value="Unassembled WGS sequence"/>
</dbReference>
<feature type="compositionally biased region" description="Basic and acidic residues" evidence="1">
    <location>
        <begin position="169"/>
        <end position="208"/>
    </location>
</feature>
<feature type="compositionally biased region" description="Basic and acidic residues" evidence="1">
    <location>
        <begin position="270"/>
        <end position="288"/>
    </location>
</feature>
<dbReference type="PROSITE" id="PS50090">
    <property type="entry name" value="MYB_LIKE"/>
    <property type="match status" value="3"/>
</dbReference>
<dbReference type="SUPFAM" id="SSF46689">
    <property type="entry name" value="Homeodomain-like"/>
    <property type="match status" value="1"/>
</dbReference>
<evidence type="ECO:0000259" key="2">
    <source>
        <dbReference type="PROSITE" id="PS50090"/>
    </source>
</evidence>
<dbReference type="Pfam" id="PF13921">
    <property type="entry name" value="Myb_DNA-bind_6"/>
    <property type="match status" value="1"/>
</dbReference>
<feature type="compositionally biased region" description="Basic residues" evidence="1">
    <location>
        <begin position="360"/>
        <end position="374"/>
    </location>
</feature>
<feature type="compositionally biased region" description="Polar residues" evidence="1">
    <location>
        <begin position="387"/>
        <end position="396"/>
    </location>
</feature>
<dbReference type="PANTHER" id="PTHR47430">
    <property type="entry name" value="GB|AAC33480.1"/>
    <property type="match status" value="1"/>
</dbReference>
<sequence>MEVEDEVVGSLEKSELSRKSKKRKEKINDIAAGNPIHSVKDVGAKGHKSIEKENLKKMKRDNDGVEKRKKTARDDAGTTLSDDTYGVASMKTEKRKRKKAATDDAGVVLFDDTNGVTFKKTEKRKRKRGDEISEKRIQENNRKDEQKVGTVAGDDYEKVKKKKKKNKTQKTEDDYGSHEVSHDVGVKGHNIIEKENLKKMKRDNDGVDKRKKTARDGAGIMLSDDTYGVASMKTEKRKRKKAATDDAGVVLSDDTNGVTFKKTEKRKRKRGDEISEKRIQENNRKDEQQVGTVTGDDYEKVKKKKKKNKTQKTEDDYGSHEVSHDKDTTHDISVDAGGHMHQAETKASESNRKNEGRVDKAKKKKKKNKKKKRGHDVGSLDGERDSNINGKQVNRNSSKGKKQKSSKKNVTFSSEVEVFPASNFSEGGNDQNEEVQLVRGKRFSKEEDKIIKKAVYNYIEMHGLGEEGLDMVLNSKSYPEVRHCWKDIAAAIPYRPLEAVYHRTQVLFRRLENHKWSEEEKQLVLKHQKLKGNQWRELADALGSHRFHVKDLWRRIHLPNLKRGHWSQDEYQNLFDLVNKDLQLRISEEKKSKHGMLRDNVAWTAISNKLSTRTDSVCCVKWYGQLSSPMVAEGIWEDTDDFRMIDALYRMDATCVDNVDWDNLLEHRPGDICLKRWRQMVLHIGSYASKSFSEQVEVLANRYCPSLIEAREIWDNKPVVS</sequence>
<feature type="compositionally biased region" description="Basic and acidic residues" evidence="1">
    <location>
        <begin position="341"/>
        <end position="359"/>
    </location>
</feature>
<evidence type="ECO:0000256" key="1">
    <source>
        <dbReference type="SAM" id="MobiDB-lite"/>
    </source>
</evidence>
<feature type="compositionally biased region" description="Basic and acidic residues" evidence="1">
    <location>
        <begin position="128"/>
        <end position="147"/>
    </location>
</feature>
<evidence type="ECO:0000313" key="4">
    <source>
        <dbReference type="Proteomes" id="UP001152523"/>
    </source>
</evidence>
<reference evidence="3" key="1">
    <citation type="submission" date="2022-07" db="EMBL/GenBank/DDBJ databases">
        <authorList>
            <person name="Macas J."/>
            <person name="Novak P."/>
            <person name="Neumann P."/>
        </authorList>
    </citation>
    <scope>NUCLEOTIDE SEQUENCE</scope>
</reference>
<dbReference type="GO" id="GO:0010597">
    <property type="term" value="P:green leaf volatile biosynthetic process"/>
    <property type="evidence" value="ECO:0007669"/>
    <property type="project" value="UniProtKB-ARBA"/>
</dbReference>
<dbReference type="AlphaFoldDB" id="A0AAV0DK86"/>
<dbReference type="InterPro" id="IPR001005">
    <property type="entry name" value="SANT/Myb"/>
</dbReference>
<comment type="caution">
    <text evidence="3">The sequence shown here is derived from an EMBL/GenBank/DDBJ whole genome shotgun (WGS) entry which is preliminary data.</text>
</comment>
<keyword evidence="4" id="KW-1185">Reference proteome</keyword>
<evidence type="ECO:0000313" key="3">
    <source>
        <dbReference type="EMBL" id="CAH9103222.1"/>
    </source>
</evidence>
<dbReference type="PANTHER" id="PTHR47430:SF4">
    <property type="entry name" value="GB|AAC33480.1"/>
    <property type="match status" value="1"/>
</dbReference>
<feature type="region of interest" description="Disordered" evidence="1">
    <location>
        <begin position="1"/>
        <end position="412"/>
    </location>
</feature>
<dbReference type="GO" id="GO:0000976">
    <property type="term" value="F:transcription cis-regulatory region binding"/>
    <property type="evidence" value="ECO:0007669"/>
    <property type="project" value="UniProtKB-ARBA"/>
</dbReference>
<accession>A0AAV0DK86</accession>
<organism evidence="3 4">
    <name type="scientific">Cuscuta epithymum</name>
    <dbReference type="NCBI Taxonomy" id="186058"/>
    <lineage>
        <taxon>Eukaryota</taxon>
        <taxon>Viridiplantae</taxon>
        <taxon>Streptophyta</taxon>
        <taxon>Embryophyta</taxon>
        <taxon>Tracheophyta</taxon>
        <taxon>Spermatophyta</taxon>
        <taxon>Magnoliopsida</taxon>
        <taxon>eudicotyledons</taxon>
        <taxon>Gunneridae</taxon>
        <taxon>Pentapetalae</taxon>
        <taxon>asterids</taxon>
        <taxon>lamiids</taxon>
        <taxon>Solanales</taxon>
        <taxon>Convolvulaceae</taxon>
        <taxon>Cuscuteae</taxon>
        <taxon>Cuscuta</taxon>
        <taxon>Cuscuta subgen. Cuscuta</taxon>
    </lineage>
</organism>
<feature type="domain" description="Myb-like" evidence="2">
    <location>
        <begin position="628"/>
        <end position="681"/>
    </location>
</feature>
<feature type="compositionally biased region" description="Basic residues" evidence="1">
    <location>
        <begin position="301"/>
        <end position="310"/>
    </location>
</feature>
<gene>
    <name evidence="3" type="ORF">CEPIT_LOCUS16346</name>
</gene>